<accession>A0A1Y5SI05</accession>
<evidence type="ECO:0000259" key="1">
    <source>
        <dbReference type="Pfam" id="PF10090"/>
    </source>
</evidence>
<proteinExistence type="predicted"/>
<dbReference type="OrthoDB" id="9803702at2"/>
<dbReference type="Proteomes" id="UP000193862">
    <property type="component" value="Unassembled WGS sequence"/>
</dbReference>
<dbReference type="EMBL" id="FWFS01000005">
    <property type="protein sequence ID" value="SLN41152.1"/>
    <property type="molecule type" value="Genomic_DNA"/>
</dbReference>
<organism evidence="2 3">
    <name type="scientific">Aquimixticola soesokkakensis</name>
    <dbReference type="NCBI Taxonomy" id="1519096"/>
    <lineage>
        <taxon>Bacteria</taxon>
        <taxon>Pseudomonadati</taxon>
        <taxon>Pseudomonadota</taxon>
        <taxon>Alphaproteobacteria</taxon>
        <taxon>Rhodobacterales</taxon>
        <taxon>Paracoccaceae</taxon>
        <taxon>Aquimixticola</taxon>
    </lineage>
</organism>
<dbReference type="AlphaFoldDB" id="A0A1Y5SI05"/>
<dbReference type="Pfam" id="PF10090">
    <property type="entry name" value="HPTransfase"/>
    <property type="match status" value="1"/>
</dbReference>
<reference evidence="2 3" key="1">
    <citation type="submission" date="2017-03" db="EMBL/GenBank/DDBJ databases">
        <authorList>
            <person name="Afonso C.L."/>
            <person name="Miller P.J."/>
            <person name="Scott M.A."/>
            <person name="Spackman E."/>
            <person name="Goraichik I."/>
            <person name="Dimitrov K.M."/>
            <person name="Suarez D.L."/>
            <person name="Swayne D.E."/>
        </authorList>
    </citation>
    <scope>NUCLEOTIDE SEQUENCE [LARGE SCALE GENOMIC DNA]</scope>
    <source>
        <strain evidence="2 3">CECT 8620</strain>
    </source>
</reference>
<sequence>MTETNLSSHQLARDLAALIGSRICHDLISPVGAIANGVELLAMAGTSVGPEISLISESVDNANARVKFFRVAFGAASPGQTTGRSEMVAILKALDGGRMSYAWEVEGDHLRAEVKLATLLILCAETALPRGGHIRVTHSASQWHIVATADKMNVDAALFDRLAAVSLPDGLRANDIQFLLAPLQAEVLSRHIRVSASATELSLSF</sequence>
<name>A0A1Y5SI05_9RHOB</name>
<dbReference type="InterPro" id="IPR018762">
    <property type="entry name" value="ChpT_C"/>
</dbReference>
<feature type="domain" description="Histidine phosphotransferase ChpT C-terminal" evidence="1">
    <location>
        <begin position="93"/>
        <end position="198"/>
    </location>
</feature>
<dbReference type="InterPro" id="IPR036890">
    <property type="entry name" value="HATPase_C_sf"/>
</dbReference>
<evidence type="ECO:0000313" key="3">
    <source>
        <dbReference type="Proteomes" id="UP000193862"/>
    </source>
</evidence>
<evidence type="ECO:0000313" key="2">
    <source>
        <dbReference type="EMBL" id="SLN41152.1"/>
    </source>
</evidence>
<dbReference type="Gene3D" id="1.10.287.130">
    <property type="match status" value="1"/>
</dbReference>
<dbReference type="RefSeq" id="WP_085836287.1">
    <property type="nucleotide sequence ID" value="NZ_FWFS01000005.1"/>
</dbReference>
<protein>
    <recommendedName>
        <fullName evidence="1">Histidine phosphotransferase ChpT C-terminal domain-containing protein</fullName>
    </recommendedName>
</protein>
<gene>
    <name evidence="2" type="ORF">AQS8620_01575</name>
</gene>
<keyword evidence="3" id="KW-1185">Reference proteome</keyword>
<dbReference type="Gene3D" id="3.30.565.10">
    <property type="entry name" value="Histidine kinase-like ATPase, C-terminal domain"/>
    <property type="match status" value="1"/>
</dbReference>